<dbReference type="InterPro" id="IPR047084">
    <property type="entry name" value="GFAT_N"/>
</dbReference>
<dbReference type="Pfam" id="PF13522">
    <property type="entry name" value="GATase_6"/>
    <property type="match status" value="1"/>
</dbReference>
<evidence type="ECO:0000256" key="10">
    <source>
        <dbReference type="HAMAP-Rule" id="MF_00164"/>
    </source>
</evidence>
<dbReference type="PANTHER" id="PTHR10937">
    <property type="entry name" value="GLUCOSAMINE--FRUCTOSE-6-PHOSPHATE AMINOTRANSFERASE, ISOMERIZING"/>
    <property type="match status" value="1"/>
</dbReference>
<keyword evidence="9" id="KW-0315">Glutamine amidotransferase</keyword>
<dbReference type="CDD" id="cd05008">
    <property type="entry name" value="SIS_GlmS_GlmD_1"/>
    <property type="match status" value="1"/>
</dbReference>
<keyword evidence="14" id="KW-1185">Reference proteome</keyword>
<dbReference type="PANTHER" id="PTHR10937:SF0">
    <property type="entry name" value="GLUTAMINE--FRUCTOSE-6-PHOSPHATE TRANSAMINASE (ISOMERIZING)"/>
    <property type="match status" value="1"/>
</dbReference>
<gene>
    <name evidence="10" type="primary">glmS</name>
    <name evidence="13" type="ORF">SAMN02746019_00019250</name>
</gene>
<dbReference type="InterPro" id="IPR035466">
    <property type="entry name" value="GlmS/AgaS_SIS"/>
</dbReference>
<dbReference type="InterPro" id="IPR029055">
    <property type="entry name" value="Ntn_hydrolases_N"/>
</dbReference>
<reference evidence="14" key="1">
    <citation type="submission" date="2017-06" db="EMBL/GenBank/DDBJ databases">
        <authorList>
            <person name="Varghese N."/>
            <person name="Submissions S."/>
        </authorList>
    </citation>
    <scope>NUCLEOTIDE SEQUENCE [LARGE SCALE GENOMIC DNA]</scope>
    <source>
        <strain evidence="14">JAD2</strain>
    </source>
</reference>
<feature type="domain" description="SIS" evidence="12">
    <location>
        <begin position="289"/>
        <end position="429"/>
    </location>
</feature>
<dbReference type="GO" id="GO:0005975">
    <property type="term" value="P:carbohydrate metabolic process"/>
    <property type="evidence" value="ECO:0007669"/>
    <property type="project" value="UniProtKB-UniRule"/>
</dbReference>
<evidence type="ECO:0000259" key="12">
    <source>
        <dbReference type="PROSITE" id="PS51464"/>
    </source>
</evidence>
<dbReference type="GO" id="GO:0046349">
    <property type="term" value="P:amino sugar biosynthetic process"/>
    <property type="evidence" value="ECO:0007669"/>
    <property type="project" value="UniProtKB-ARBA"/>
</dbReference>
<sequence length="614" mass="67764">MCGIVGYVGHRDAVPILIEGLRRLEYRGYDSAGLVVVQDGRLEVRRRAGKIRQLMDLLEAEPASGFIGMGHTRWATHGAPADHNAHPHRDCTGRIAVIHNGIVENFLELRQALQAEGHRFTSETDTEVIAHLIEAHLRAGADLETAARRAFQALQGAHAIVVLSADHPDRLIAVRIGNAGGVVIGLGEGEMFIASDIPAILEHTRRMLFLESRQMAVVRRDNVRVWTLEGEPVHLPVQTIPWDPVAAAKGPYRHFMHKEIHEQPRAVTDTLRGRVDFERGRVTLEEVPLSPEAARRISRIVIVACGTSYYAGLVGKFYFESLARIPTEVDYGSEFRYRDPVLDADTVVLAISQSGETVDTLAAMERAREGSARLWSIVNVIGSQAHRMADACILMHAGPEIGVASSKAFTASIVDELLLALRLAELRGTLSPEEIRTHVRELARLPDLLGRVLDREAEVVEVARAFYRYEDFLYLGRGLLYPIALEGALKLKELSYIHAEGYPAGEMKHGPIALIDERMPTVALALQDPVTYEKMLSQMEQVRARRGQVIALITDGDRAASARADAVLSVPHAPRWLQPAVAVVPLQLLAYHIAVLRGCDVDQPRNLAKSVTVE</sequence>
<keyword evidence="7 10" id="KW-0808">Transferase</keyword>
<organism evidence="13 14">
    <name type="scientific">Thermoflexus hugenholtzii JAD2</name>
    <dbReference type="NCBI Taxonomy" id="877466"/>
    <lineage>
        <taxon>Bacteria</taxon>
        <taxon>Bacillati</taxon>
        <taxon>Chloroflexota</taxon>
        <taxon>Thermoflexia</taxon>
        <taxon>Thermoflexales</taxon>
        <taxon>Thermoflexaceae</taxon>
        <taxon>Thermoflexus</taxon>
    </lineage>
</organism>
<dbReference type="FunFam" id="3.60.20.10:FF:000006">
    <property type="entry name" value="Glutamine--fructose-6-phosphate aminotransferase [isomerizing]"/>
    <property type="match status" value="1"/>
</dbReference>
<dbReference type="InterPro" id="IPR046348">
    <property type="entry name" value="SIS_dom_sf"/>
</dbReference>
<dbReference type="GO" id="GO:0004360">
    <property type="term" value="F:glutamine-fructose-6-phosphate transaminase (isomerizing) activity"/>
    <property type="evidence" value="ECO:0007669"/>
    <property type="project" value="UniProtKB-UniRule"/>
</dbReference>
<dbReference type="InterPro" id="IPR017932">
    <property type="entry name" value="GATase_2_dom"/>
</dbReference>
<dbReference type="EC" id="2.6.1.16" evidence="3 10"/>
<protein>
    <recommendedName>
        <fullName evidence="4 10">Glutamine--fructose-6-phosphate aminotransferase [isomerizing]</fullName>
        <ecNumber evidence="3 10">2.6.1.16</ecNumber>
    </recommendedName>
    <alternativeName>
        <fullName evidence="10">D-fructose-6-phosphate amidotransferase</fullName>
    </alternativeName>
    <alternativeName>
        <fullName evidence="10">GFAT</fullName>
    </alternativeName>
    <alternativeName>
        <fullName evidence="10">Glucosamine-6-phosphate synthase</fullName>
    </alternativeName>
    <alternativeName>
        <fullName evidence="10">Hexosephosphate aminotransferase</fullName>
    </alternativeName>
    <alternativeName>
        <fullName evidence="10">L-glutamine--D-fructose-6-phosphate amidotransferase</fullName>
    </alternativeName>
</protein>
<dbReference type="GO" id="GO:0006487">
    <property type="term" value="P:protein N-linked glycosylation"/>
    <property type="evidence" value="ECO:0007669"/>
    <property type="project" value="TreeGrafter"/>
</dbReference>
<evidence type="ECO:0000256" key="3">
    <source>
        <dbReference type="ARBA" id="ARBA00012916"/>
    </source>
</evidence>
<comment type="function">
    <text evidence="10">Catalyzes the first step in hexosamine metabolism, converting fructose-6P into glucosamine-6P using glutamine as a nitrogen source.</text>
</comment>
<dbReference type="FunFam" id="3.40.50.10490:FF:000002">
    <property type="entry name" value="Glutamine--fructose-6-phosphate aminotransferase [isomerizing]"/>
    <property type="match status" value="1"/>
</dbReference>
<feature type="domain" description="SIS" evidence="12">
    <location>
        <begin position="462"/>
        <end position="604"/>
    </location>
</feature>
<dbReference type="InterPro" id="IPR005855">
    <property type="entry name" value="GFAT"/>
</dbReference>
<dbReference type="Gene3D" id="3.40.50.10490">
    <property type="entry name" value="Glucose-6-phosphate isomerase like protein, domain 1"/>
    <property type="match status" value="2"/>
</dbReference>
<evidence type="ECO:0000256" key="1">
    <source>
        <dbReference type="ARBA" id="ARBA00001031"/>
    </source>
</evidence>
<keyword evidence="5 10" id="KW-0963">Cytoplasm</keyword>
<evidence type="ECO:0000256" key="4">
    <source>
        <dbReference type="ARBA" id="ARBA00016090"/>
    </source>
</evidence>
<evidence type="ECO:0000259" key="11">
    <source>
        <dbReference type="PROSITE" id="PS51278"/>
    </source>
</evidence>
<keyword evidence="6 10" id="KW-0032">Aminotransferase</keyword>
<evidence type="ECO:0000256" key="6">
    <source>
        <dbReference type="ARBA" id="ARBA00022576"/>
    </source>
</evidence>
<dbReference type="Pfam" id="PF01380">
    <property type="entry name" value="SIS"/>
    <property type="match status" value="2"/>
</dbReference>
<evidence type="ECO:0000313" key="13">
    <source>
        <dbReference type="EMBL" id="SNB73556.1"/>
    </source>
</evidence>
<name>A0A212RMF1_9CHLR</name>
<comment type="catalytic activity">
    <reaction evidence="1 10">
        <text>D-fructose 6-phosphate + L-glutamine = D-glucosamine 6-phosphate + L-glutamate</text>
        <dbReference type="Rhea" id="RHEA:13237"/>
        <dbReference type="ChEBI" id="CHEBI:29985"/>
        <dbReference type="ChEBI" id="CHEBI:58359"/>
        <dbReference type="ChEBI" id="CHEBI:58725"/>
        <dbReference type="ChEBI" id="CHEBI:61527"/>
        <dbReference type="EC" id="2.6.1.16"/>
    </reaction>
</comment>
<feature type="active site" description="For Fru-6P isomerization activity" evidence="10">
    <location>
        <position position="609"/>
    </location>
</feature>
<dbReference type="AlphaFoldDB" id="A0A212RMF1"/>
<evidence type="ECO:0000313" key="14">
    <source>
        <dbReference type="Proteomes" id="UP000197025"/>
    </source>
</evidence>
<evidence type="ECO:0000256" key="8">
    <source>
        <dbReference type="ARBA" id="ARBA00022737"/>
    </source>
</evidence>
<feature type="domain" description="Glutamine amidotransferase type-2" evidence="11">
    <location>
        <begin position="2"/>
        <end position="221"/>
    </location>
</feature>
<dbReference type="NCBIfam" id="NF001484">
    <property type="entry name" value="PRK00331.1"/>
    <property type="match status" value="1"/>
</dbReference>
<evidence type="ECO:0000256" key="5">
    <source>
        <dbReference type="ARBA" id="ARBA00022490"/>
    </source>
</evidence>
<dbReference type="FunCoup" id="A0A212RMF1">
    <property type="interactions" value="307"/>
</dbReference>
<dbReference type="SUPFAM" id="SSF56235">
    <property type="entry name" value="N-terminal nucleophile aminohydrolases (Ntn hydrolases)"/>
    <property type="match status" value="1"/>
</dbReference>
<comment type="subunit">
    <text evidence="10">Homodimer.</text>
</comment>
<dbReference type="CDD" id="cd00714">
    <property type="entry name" value="GFAT"/>
    <property type="match status" value="1"/>
</dbReference>
<dbReference type="GO" id="GO:0005829">
    <property type="term" value="C:cytosol"/>
    <property type="evidence" value="ECO:0007669"/>
    <property type="project" value="TreeGrafter"/>
</dbReference>
<dbReference type="Proteomes" id="UP000197025">
    <property type="component" value="Unassembled WGS sequence"/>
</dbReference>
<dbReference type="RefSeq" id="WP_088572178.1">
    <property type="nucleotide sequence ID" value="NZ_FYEK01000071.1"/>
</dbReference>
<dbReference type="PROSITE" id="PS51464">
    <property type="entry name" value="SIS"/>
    <property type="match status" value="2"/>
</dbReference>
<comment type="subcellular location">
    <subcellularLocation>
        <location evidence="2 10">Cytoplasm</location>
    </subcellularLocation>
</comment>
<dbReference type="InterPro" id="IPR001347">
    <property type="entry name" value="SIS_dom"/>
</dbReference>
<dbReference type="GO" id="GO:0097367">
    <property type="term" value="F:carbohydrate derivative binding"/>
    <property type="evidence" value="ECO:0007669"/>
    <property type="project" value="InterPro"/>
</dbReference>
<accession>A0A212RMF1</accession>
<dbReference type="FunFam" id="3.40.50.10490:FF:000001">
    <property type="entry name" value="Glutamine--fructose-6-phosphate aminotransferase [isomerizing]"/>
    <property type="match status" value="1"/>
</dbReference>
<feature type="active site" description="Nucleophile; for GATase activity" evidence="10">
    <location>
        <position position="2"/>
    </location>
</feature>
<dbReference type="CDD" id="cd05009">
    <property type="entry name" value="SIS_GlmS_GlmD_2"/>
    <property type="match status" value="1"/>
</dbReference>
<dbReference type="HAMAP" id="MF_00164">
    <property type="entry name" value="GlmS"/>
    <property type="match status" value="1"/>
</dbReference>
<dbReference type="EMBL" id="FYEK01000071">
    <property type="protein sequence ID" value="SNB73556.1"/>
    <property type="molecule type" value="Genomic_DNA"/>
</dbReference>
<dbReference type="PROSITE" id="PS51278">
    <property type="entry name" value="GATASE_TYPE_2"/>
    <property type="match status" value="1"/>
</dbReference>
<dbReference type="GO" id="GO:0006047">
    <property type="term" value="P:UDP-N-acetylglucosamine metabolic process"/>
    <property type="evidence" value="ECO:0007669"/>
    <property type="project" value="TreeGrafter"/>
</dbReference>
<feature type="initiator methionine" description="Removed" evidence="10">
    <location>
        <position position="1"/>
    </location>
</feature>
<keyword evidence="8" id="KW-0677">Repeat</keyword>
<evidence type="ECO:0000256" key="7">
    <source>
        <dbReference type="ARBA" id="ARBA00022679"/>
    </source>
</evidence>
<dbReference type="Gene3D" id="3.60.20.10">
    <property type="entry name" value="Glutamine Phosphoribosylpyrophosphate, subunit 1, domain 1"/>
    <property type="match status" value="1"/>
</dbReference>
<dbReference type="SUPFAM" id="SSF53697">
    <property type="entry name" value="SIS domain"/>
    <property type="match status" value="1"/>
</dbReference>
<dbReference type="NCBIfam" id="TIGR01135">
    <property type="entry name" value="glmS"/>
    <property type="match status" value="1"/>
</dbReference>
<dbReference type="OrthoDB" id="106547at2"/>
<dbReference type="InParanoid" id="A0A212RMF1"/>
<dbReference type="GO" id="GO:0006002">
    <property type="term" value="P:fructose 6-phosphate metabolic process"/>
    <property type="evidence" value="ECO:0007669"/>
    <property type="project" value="TreeGrafter"/>
</dbReference>
<dbReference type="InterPro" id="IPR035490">
    <property type="entry name" value="GlmS/FrlB_SIS"/>
</dbReference>
<proteinExistence type="inferred from homology"/>
<evidence type="ECO:0000256" key="2">
    <source>
        <dbReference type="ARBA" id="ARBA00004496"/>
    </source>
</evidence>
<evidence type="ECO:0000256" key="9">
    <source>
        <dbReference type="ARBA" id="ARBA00022962"/>
    </source>
</evidence>